<comment type="similarity">
    <text evidence="1">Belongs to the cytochrome P450 family.</text>
</comment>
<dbReference type="InterPro" id="IPR050121">
    <property type="entry name" value="Cytochrome_P450_monoxygenase"/>
</dbReference>
<dbReference type="RefSeq" id="WP_036533570.1">
    <property type="nucleotide sequence ID" value="NZ_JJML01000025.1"/>
</dbReference>
<name>A0A098TIW3_9CYAN</name>
<evidence type="ECO:0000313" key="4">
    <source>
        <dbReference type="Proteomes" id="UP000030170"/>
    </source>
</evidence>
<dbReference type="CDD" id="cd11053">
    <property type="entry name" value="CYP110-like"/>
    <property type="match status" value="1"/>
</dbReference>
<keyword evidence="2" id="KW-0479">Metal-binding</keyword>
<protein>
    <submittedName>
        <fullName evidence="3">Cytochrome P450</fullName>
    </submittedName>
</protein>
<sequence length="442" mass="50200">MAVPDGPKTPPLWQLLQWIRQPLTYLDTNASRYGDCFIGHFAGLPKFWFISNPQAIAAIFTADAQQFDSGQGNQILRPTLGDGSILLLDGNRHQRQRQLLMPPFHGERMRAYGQLISEITEQVVQQWGINQPFTLRPRMQEISLGVILQVVFGLHTRERCEQLRQMLNAFLALTTSPLGNALAFFPGLQRDLGAWSPQGRFFRLRQQIDQLIYAEIAQHRQSPDTGIDILSLLLAARDDAGEPMSDEELRDELMTLLLAGHETTATAMTWALYWIHTLPTVKAILLAELNSLEDDTDTSAIARLPYLHAVCCETLRIYPIALITLPRIVKSSMELMGYQLPPGTVLAPCIYLTHRRPDLYPEPQQFRPERFLEQQFSPYEYLPFGGSNRRCIGAAFALFEMKLVLSRILRSCQLERVDQRPVRPTRRGVTMAPAGGVRILRR</sequence>
<feature type="binding site" description="axial binding residue" evidence="2">
    <location>
        <position position="391"/>
    </location>
    <ligand>
        <name>heme</name>
        <dbReference type="ChEBI" id="CHEBI:30413"/>
    </ligand>
    <ligandPart>
        <name>Fe</name>
        <dbReference type="ChEBI" id="CHEBI:18248"/>
    </ligandPart>
</feature>
<reference evidence="3 4" key="1">
    <citation type="journal article" date="2014" name="Mol. Ecol.">
        <title>Evolution of Synechococcus.</title>
        <authorList>
            <person name="Dvorak P."/>
            <person name="Casamatta D."/>
            <person name="Hasler P."/>
            <person name="Poulickova A."/>
            <person name="Ondrej V."/>
            <person name="Sanges R."/>
        </authorList>
    </citation>
    <scope>NUCLEOTIDE SEQUENCE [LARGE SCALE GENOMIC DNA]</scope>
    <source>
        <strain evidence="3 4">CAUP A 1101</strain>
    </source>
</reference>
<dbReference type="Pfam" id="PF00067">
    <property type="entry name" value="p450"/>
    <property type="match status" value="1"/>
</dbReference>
<dbReference type="PANTHER" id="PTHR24305">
    <property type="entry name" value="CYTOCHROME P450"/>
    <property type="match status" value="1"/>
</dbReference>
<dbReference type="InterPro" id="IPR002401">
    <property type="entry name" value="Cyt_P450_E_grp-I"/>
</dbReference>
<dbReference type="SUPFAM" id="SSF48264">
    <property type="entry name" value="Cytochrome P450"/>
    <property type="match status" value="1"/>
</dbReference>
<dbReference type="GO" id="GO:0020037">
    <property type="term" value="F:heme binding"/>
    <property type="evidence" value="ECO:0007669"/>
    <property type="project" value="InterPro"/>
</dbReference>
<dbReference type="Gene3D" id="1.10.630.10">
    <property type="entry name" value="Cytochrome P450"/>
    <property type="match status" value="1"/>
</dbReference>
<dbReference type="GO" id="GO:0016705">
    <property type="term" value="F:oxidoreductase activity, acting on paired donors, with incorporation or reduction of molecular oxygen"/>
    <property type="evidence" value="ECO:0007669"/>
    <property type="project" value="InterPro"/>
</dbReference>
<dbReference type="InterPro" id="IPR036396">
    <property type="entry name" value="Cyt_P450_sf"/>
</dbReference>
<dbReference type="STRING" id="1497020.DO97_08050"/>
<evidence type="ECO:0000256" key="2">
    <source>
        <dbReference type="PIRSR" id="PIRSR602401-1"/>
    </source>
</evidence>
<dbReference type="AlphaFoldDB" id="A0A098TIW3"/>
<gene>
    <name evidence="3" type="ORF">DO97_08050</name>
</gene>
<evidence type="ECO:0000256" key="1">
    <source>
        <dbReference type="ARBA" id="ARBA00010617"/>
    </source>
</evidence>
<dbReference type="EMBL" id="JJML01000025">
    <property type="protein sequence ID" value="KGF72495.1"/>
    <property type="molecule type" value="Genomic_DNA"/>
</dbReference>
<keyword evidence="2" id="KW-0349">Heme</keyword>
<comment type="caution">
    <text evidence="3">The sequence shown here is derived from an EMBL/GenBank/DDBJ whole genome shotgun (WGS) entry which is preliminary data.</text>
</comment>
<dbReference type="Proteomes" id="UP000030170">
    <property type="component" value="Unassembled WGS sequence"/>
</dbReference>
<dbReference type="PRINTS" id="PR00385">
    <property type="entry name" value="P450"/>
</dbReference>
<evidence type="ECO:0000313" key="3">
    <source>
        <dbReference type="EMBL" id="KGF72495.1"/>
    </source>
</evidence>
<proteinExistence type="inferred from homology"/>
<dbReference type="GO" id="GO:0005506">
    <property type="term" value="F:iron ion binding"/>
    <property type="evidence" value="ECO:0007669"/>
    <property type="project" value="InterPro"/>
</dbReference>
<dbReference type="PRINTS" id="PR00463">
    <property type="entry name" value="EP450I"/>
</dbReference>
<comment type="cofactor">
    <cofactor evidence="2">
        <name>heme</name>
        <dbReference type="ChEBI" id="CHEBI:30413"/>
    </cofactor>
</comment>
<dbReference type="PANTHER" id="PTHR24305:SF166">
    <property type="entry name" value="CYTOCHROME P450 12A4, MITOCHONDRIAL-RELATED"/>
    <property type="match status" value="1"/>
</dbReference>
<dbReference type="OrthoDB" id="446280at2"/>
<keyword evidence="2" id="KW-0408">Iron</keyword>
<accession>A0A098TIW3</accession>
<organism evidence="3 4">
    <name type="scientific">Neosynechococcus sphagnicola sy1</name>
    <dbReference type="NCBI Taxonomy" id="1497020"/>
    <lineage>
        <taxon>Bacteria</taxon>
        <taxon>Bacillati</taxon>
        <taxon>Cyanobacteriota</taxon>
        <taxon>Cyanophyceae</taxon>
        <taxon>Neosynechococcales</taxon>
        <taxon>Neosynechococcaceae</taxon>
        <taxon>Neosynechococcus</taxon>
    </lineage>
</organism>
<dbReference type="GO" id="GO:0004497">
    <property type="term" value="F:monooxygenase activity"/>
    <property type="evidence" value="ECO:0007669"/>
    <property type="project" value="InterPro"/>
</dbReference>
<keyword evidence="4" id="KW-1185">Reference proteome</keyword>
<dbReference type="InterPro" id="IPR001128">
    <property type="entry name" value="Cyt_P450"/>
</dbReference>